<evidence type="ECO:0000259" key="2">
    <source>
        <dbReference type="Pfam" id="PF25372"/>
    </source>
</evidence>
<dbReference type="SMART" id="SM00367">
    <property type="entry name" value="LRR_CC"/>
    <property type="match status" value="4"/>
</dbReference>
<dbReference type="GeneID" id="35439789"/>
<dbReference type="PANTHER" id="PTHR13318:SF190">
    <property type="entry name" value="PARTNER OF PAIRED, ISOFORM B"/>
    <property type="match status" value="1"/>
</dbReference>
<feature type="domain" description="F-box/LRR-repeat protein 15-like leucin rich repeat" evidence="2">
    <location>
        <begin position="107"/>
        <end position="311"/>
    </location>
</feature>
<dbReference type="InterPro" id="IPR006553">
    <property type="entry name" value="Leu-rich_rpt_Cys-con_subtyp"/>
</dbReference>
<dbReference type="RefSeq" id="XP_023466471.1">
    <property type="nucleotide sequence ID" value="XM_023608799.1"/>
</dbReference>
<sequence length="382" mass="43778">MTTIEDLPREIVSLICSLLKQPEKYNCVFVNKEFHSASIPELWREPTLPTTYSLHQLIKCLNHSKHQRGDYIRMLKLDYTISIHDEELLSLLQLIPNLEVLEIRQAEQLTDKSIIPISKYCKQLRTLLIVGSPMSYRSAHYLGKCQQLQRLTLAACPNLTPMTLLPFAECAIEHLDLSGCKWLTASDTAIDLCSFTHLTHLTLICCDAISSDFLHHLTGALPQLQDFSITGNAVIDDDAIIPFLKTHARIRGLFLLECAITDSTLEVIASCLPDLHNLDISFCTSLTPNGIRILVDRCQNLRLLGLKECSIARDDLPEIPYNENEPFFNTLTFIELDYMRNYLHEGRTSQDRRLQDDEQEQDESVRESYAYIQRYLNTEQVH</sequence>
<dbReference type="GO" id="GO:0019005">
    <property type="term" value="C:SCF ubiquitin ligase complex"/>
    <property type="evidence" value="ECO:0007669"/>
    <property type="project" value="TreeGrafter"/>
</dbReference>
<name>A0A2G4SVF2_RHIZD</name>
<evidence type="ECO:0000313" key="3">
    <source>
        <dbReference type="EMBL" id="PHZ12763.1"/>
    </source>
</evidence>
<evidence type="ECO:0000259" key="1">
    <source>
        <dbReference type="Pfam" id="PF12937"/>
    </source>
</evidence>
<dbReference type="SUPFAM" id="SSF81383">
    <property type="entry name" value="F-box domain"/>
    <property type="match status" value="1"/>
</dbReference>
<dbReference type="GO" id="GO:0031146">
    <property type="term" value="P:SCF-dependent proteasomal ubiquitin-dependent protein catabolic process"/>
    <property type="evidence" value="ECO:0007669"/>
    <property type="project" value="TreeGrafter"/>
</dbReference>
<dbReference type="STRING" id="1340429.A0A2G4SVF2"/>
<dbReference type="PANTHER" id="PTHR13318">
    <property type="entry name" value="PARTNER OF PAIRED, ISOFORM B-RELATED"/>
    <property type="match status" value="1"/>
</dbReference>
<reference evidence="3 4" key="1">
    <citation type="journal article" date="2016" name="Proc. Natl. Acad. Sci. U.S.A.">
        <title>Lipid metabolic changes in an early divergent fungus govern the establishment of a mutualistic symbiosis with endobacteria.</title>
        <authorList>
            <person name="Lastovetsky O.A."/>
            <person name="Gaspar M.L."/>
            <person name="Mondo S.J."/>
            <person name="LaButti K.M."/>
            <person name="Sandor L."/>
            <person name="Grigoriev I.V."/>
            <person name="Henry S.A."/>
            <person name="Pawlowska T.E."/>
        </authorList>
    </citation>
    <scope>NUCLEOTIDE SEQUENCE [LARGE SCALE GENOMIC DNA]</scope>
    <source>
        <strain evidence="3 4">ATCC 52813</strain>
    </source>
</reference>
<dbReference type="Proteomes" id="UP000242254">
    <property type="component" value="Unassembled WGS sequence"/>
</dbReference>
<dbReference type="Pfam" id="PF12937">
    <property type="entry name" value="F-box-like"/>
    <property type="match status" value="1"/>
</dbReference>
<organism evidence="3 4">
    <name type="scientific">Rhizopus microsporus ATCC 52813</name>
    <dbReference type="NCBI Taxonomy" id="1340429"/>
    <lineage>
        <taxon>Eukaryota</taxon>
        <taxon>Fungi</taxon>
        <taxon>Fungi incertae sedis</taxon>
        <taxon>Mucoromycota</taxon>
        <taxon>Mucoromycotina</taxon>
        <taxon>Mucoromycetes</taxon>
        <taxon>Mucorales</taxon>
        <taxon>Mucorineae</taxon>
        <taxon>Rhizopodaceae</taxon>
        <taxon>Rhizopus</taxon>
    </lineage>
</organism>
<protein>
    <submittedName>
        <fullName evidence="3">RNI-like protein</fullName>
    </submittedName>
</protein>
<dbReference type="EMBL" id="KZ303849">
    <property type="protein sequence ID" value="PHZ12763.1"/>
    <property type="molecule type" value="Genomic_DNA"/>
</dbReference>
<dbReference type="Gene3D" id="3.80.10.10">
    <property type="entry name" value="Ribonuclease Inhibitor"/>
    <property type="match status" value="3"/>
</dbReference>
<proteinExistence type="predicted"/>
<dbReference type="InterPro" id="IPR001810">
    <property type="entry name" value="F-box_dom"/>
</dbReference>
<gene>
    <name evidence="3" type="ORF">RHIMIDRAFT_237678</name>
</gene>
<dbReference type="SUPFAM" id="SSF52047">
    <property type="entry name" value="RNI-like"/>
    <property type="match status" value="1"/>
</dbReference>
<dbReference type="InterPro" id="IPR036047">
    <property type="entry name" value="F-box-like_dom_sf"/>
</dbReference>
<feature type="domain" description="F-box" evidence="1">
    <location>
        <begin position="4"/>
        <end position="47"/>
    </location>
</feature>
<dbReference type="AlphaFoldDB" id="A0A2G4SVF2"/>
<dbReference type="CDD" id="cd22143">
    <property type="entry name" value="F-box_ScMDM30-like"/>
    <property type="match status" value="1"/>
</dbReference>
<accession>A0A2G4SVF2</accession>
<dbReference type="InterPro" id="IPR032675">
    <property type="entry name" value="LRR_dom_sf"/>
</dbReference>
<dbReference type="InterPro" id="IPR057207">
    <property type="entry name" value="FBXL15_LRR"/>
</dbReference>
<keyword evidence="4" id="KW-1185">Reference proteome</keyword>
<evidence type="ECO:0000313" key="4">
    <source>
        <dbReference type="Proteomes" id="UP000242254"/>
    </source>
</evidence>
<dbReference type="Pfam" id="PF25372">
    <property type="entry name" value="DUF7885"/>
    <property type="match status" value="1"/>
</dbReference>